<reference evidence="3 4" key="1">
    <citation type="submission" date="2024-02" db="EMBL/GenBank/DDBJ databases">
        <title>A draft genome for the cacao thread blight pathogen Marasmius crinis-equi.</title>
        <authorList>
            <person name="Cohen S.P."/>
            <person name="Baruah I.K."/>
            <person name="Amoako-Attah I."/>
            <person name="Bukari Y."/>
            <person name="Meinhardt L.W."/>
            <person name="Bailey B.A."/>
        </authorList>
    </citation>
    <scope>NUCLEOTIDE SEQUENCE [LARGE SCALE GENOMIC DNA]</scope>
    <source>
        <strain evidence="3 4">GH-76</strain>
    </source>
</reference>
<accession>A0ABR3EPE4</accession>
<dbReference type="Proteomes" id="UP001465976">
    <property type="component" value="Unassembled WGS sequence"/>
</dbReference>
<dbReference type="Pfam" id="PF00652">
    <property type="entry name" value="Ricin_B_lectin"/>
    <property type="match status" value="2"/>
</dbReference>
<dbReference type="PROSITE" id="PS50231">
    <property type="entry name" value="RICIN_B_LECTIN"/>
    <property type="match status" value="3"/>
</dbReference>
<organism evidence="3 4">
    <name type="scientific">Marasmius crinis-equi</name>
    <dbReference type="NCBI Taxonomy" id="585013"/>
    <lineage>
        <taxon>Eukaryota</taxon>
        <taxon>Fungi</taxon>
        <taxon>Dikarya</taxon>
        <taxon>Basidiomycota</taxon>
        <taxon>Agaricomycotina</taxon>
        <taxon>Agaricomycetes</taxon>
        <taxon>Agaricomycetidae</taxon>
        <taxon>Agaricales</taxon>
        <taxon>Marasmiineae</taxon>
        <taxon>Marasmiaceae</taxon>
        <taxon>Marasmius</taxon>
    </lineage>
</organism>
<evidence type="ECO:0000256" key="1">
    <source>
        <dbReference type="SAM" id="SignalP"/>
    </source>
</evidence>
<evidence type="ECO:0000313" key="4">
    <source>
        <dbReference type="Proteomes" id="UP001465976"/>
    </source>
</evidence>
<gene>
    <name evidence="3" type="ORF">V5O48_017339</name>
</gene>
<evidence type="ECO:0000259" key="2">
    <source>
        <dbReference type="SMART" id="SM00458"/>
    </source>
</evidence>
<dbReference type="Gene3D" id="2.80.10.50">
    <property type="match status" value="2"/>
</dbReference>
<dbReference type="InterPro" id="IPR000772">
    <property type="entry name" value="Ricin_B_lectin"/>
</dbReference>
<comment type="caution">
    <text evidence="3">The sequence shown here is derived from an EMBL/GenBank/DDBJ whole genome shotgun (WGS) entry which is preliminary data.</text>
</comment>
<proteinExistence type="predicted"/>
<feature type="signal peptide" evidence="1">
    <location>
        <begin position="1"/>
        <end position="20"/>
    </location>
</feature>
<dbReference type="EMBL" id="JBAHYK010002621">
    <property type="protein sequence ID" value="KAL0564706.1"/>
    <property type="molecule type" value="Genomic_DNA"/>
</dbReference>
<sequence length="320" mass="34274">MRSAASLALRLSAFVTVATAWQIESLNSAFKTAGRQGCIFASSNTTGAPVVIEDCNTDFSREDWDYTPFVTVNSGPQPLRILGDKCLDVTNGINADGTKLQIWTCVDQSPNQLWVSVTDFTFQWAGTNKCIDLTDGNVNPGNQLQIWTCDPNNSNQIWSNPFVPLPPPPGAGVRLLASGGPQHVTSQCLTAASNADGARVALTACTDPTTTFPNGNSTWVLPTSGAVGQIKTFDGTKCLDVPNGNAMNGNPLQIWSCIDGNTNQLWNVGIEGPQGPASRLLSWAGQTQCVDVKDGNFTAGNDLQIWTCDSNNVNQWWNAF</sequence>
<evidence type="ECO:0000313" key="3">
    <source>
        <dbReference type="EMBL" id="KAL0564706.1"/>
    </source>
</evidence>
<name>A0ABR3EPE4_9AGAR</name>
<feature type="domain" description="Ricin B lectin" evidence="2">
    <location>
        <begin position="171"/>
        <end position="320"/>
    </location>
</feature>
<keyword evidence="4" id="KW-1185">Reference proteome</keyword>
<protein>
    <recommendedName>
        <fullName evidence="2">Ricin B lectin domain-containing protein</fullName>
    </recommendedName>
</protein>
<dbReference type="SUPFAM" id="SSF50370">
    <property type="entry name" value="Ricin B-like lectins"/>
    <property type="match status" value="2"/>
</dbReference>
<feature type="chain" id="PRO_5046190362" description="Ricin B lectin domain-containing protein" evidence="1">
    <location>
        <begin position="21"/>
        <end position="320"/>
    </location>
</feature>
<dbReference type="SMART" id="SM00458">
    <property type="entry name" value="RICIN"/>
    <property type="match status" value="2"/>
</dbReference>
<dbReference type="CDD" id="cd00161">
    <property type="entry name" value="beta-trefoil_Ricin-like"/>
    <property type="match status" value="3"/>
</dbReference>
<feature type="domain" description="Ricin B lectin" evidence="2">
    <location>
        <begin position="27"/>
        <end position="161"/>
    </location>
</feature>
<dbReference type="InterPro" id="IPR035992">
    <property type="entry name" value="Ricin_B-like_lectins"/>
</dbReference>
<keyword evidence="1" id="KW-0732">Signal</keyword>